<dbReference type="GO" id="GO:0051213">
    <property type="term" value="F:dioxygenase activity"/>
    <property type="evidence" value="ECO:0007669"/>
    <property type="project" value="InterPro"/>
</dbReference>
<dbReference type="EMBL" id="JAUKUD010000002">
    <property type="protein sequence ID" value="KAK0751358.1"/>
    <property type="molecule type" value="Genomic_DNA"/>
</dbReference>
<feature type="compositionally biased region" description="Polar residues" evidence="2">
    <location>
        <begin position="290"/>
        <end position="303"/>
    </location>
</feature>
<comment type="similarity">
    <text evidence="1">Belongs to the isochorismatase family.</text>
</comment>
<feature type="region of interest" description="Disordered" evidence="2">
    <location>
        <begin position="94"/>
        <end position="116"/>
    </location>
</feature>
<dbReference type="GO" id="GO:0006307">
    <property type="term" value="P:DNA alkylation repair"/>
    <property type="evidence" value="ECO:0007669"/>
    <property type="project" value="InterPro"/>
</dbReference>
<dbReference type="AlphaFoldDB" id="A0AA40F4Z5"/>
<dbReference type="PANTHER" id="PTHR31212">
    <property type="entry name" value="ALPHA-KETOGLUTARATE-DEPENDENT DIOXYGENASE ALKB HOMOLOG 3"/>
    <property type="match status" value="1"/>
</dbReference>
<keyword evidence="5" id="KW-1185">Reference proteome</keyword>
<dbReference type="Pfam" id="PF13532">
    <property type="entry name" value="2OG-FeII_Oxy_2"/>
    <property type="match status" value="1"/>
</dbReference>
<feature type="compositionally biased region" description="Basic and acidic residues" evidence="2">
    <location>
        <begin position="419"/>
        <end position="428"/>
    </location>
</feature>
<feature type="compositionally biased region" description="Polar residues" evidence="2">
    <location>
        <begin position="249"/>
        <end position="258"/>
    </location>
</feature>
<gene>
    <name evidence="4" type="ORF">B0T18DRAFT_435753</name>
</gene>
<evidence type="ECO:0000313" key="5">
    <source>
        <dbReference type="Proteomes" id="UP001172155"/>
    </source>
</evidence>
<dbReference type="SUPFAM" id="SSF51197">
    <property type="entry name" value="Clavaminate synthase-like"/>
    <property type="match status" value="1"/>
</dbReference>
<dbReference type="Gene3D" id="3.40.50.850">
    <property type="entry name" value="Isochorismatase-like"/>
    <property type="match status" value="1"/>
</dbReference>
<organism evidence="4 5">
    <name type="scientific">Schizothecium vesticola</name>
    <dbReference type="NCBI Taxonomy" id="314040"/>
    <lineage>
        <taxon>Eukaryota</taxon>
        <taxon>Fungi</taxon>
        <taxon>Dikarya</taxon>
        <taxon>Ascomycota</taxon>
        <taxon>Pezizomycotina</taxon>
        <taxon>Sordariomycetes</taxon>
        <taxon>Sordariomycetidae</taxon>
        <taxon>Sordariales</taxon>
        <taxon>Schizotheciaceae</taxon>
        <taxon>Schizothecium</taxon>
    </lineage>
</organism>
<feature type="compositionally biased region" description="Low complexity" evidence="2">
    <location>
        <begin position="273"/>
        <end position="289"/>
    </location>
</feature>
<reference evidence="4" key="1">
    <citation type="submission" date="2023-06" db="EMBL/GenBank/DDBJ databases">
        <title>Genome-scale phylogeny and comparative genomics of the fungal order Sordariales.</title>
        <authorList>
            <consortium name="Lawrence Berkeley National Laboratory"/>
            <person name="Hensen N."/>
            <person name="Bonometti L."/>
            <person name="Westerberg I."/>
            <person name="Brannstrom I.O."/>
            <person name="Guillou S."/>
            <person name="Cros-Aarteil S."/>
            <person name="Calhoun S."/>
            <person name="Haridas S."/>
            <person name="Kuo A."/>
            <person name="Mondo S."/>
            <person name="Pangilinan J."/>
            <person name="Riley R."/>
            <person name="LaButti K."/>
            <person name="Andreopoulos B."/>
            <person name="Lipzen A."/>
            <person name="Chen C."/>
            <person name="Yanf M."/>
            <person name="Daum C."/>
            <person name="Ng V."/>
            <person name="Clum A."/>
            <person name="Steindorff A."/>
            <person name="Ohm R."/>
            <person name="Martin F."/>
            <person name="Silar P."/>
            <person name="Natvig D."/>
            <person name="Lalanne C."/>
            <person name="Gautier V."/>
            <person name="Ament-velasquez S.L."/>
            <person name="Kruys A."/>
            <person name="Hutchinson M.I."/>
            <person name="Powell A.J."/>
            <person name="Barry K."/>
            <person name="Miller A.N."/>
            <person name="Grigoriev I.V."/>
            <person name="Debuchy R."/>
            <person name="Gladieux P."/>
            <person name="Thoren M.H."/>
            <person name="Johannesson H."/>
        </authorList>
    </citation>
    <scope>NUCLEOTIDE SEQUENCE</scope>
    <source>
        <strain evidence="4">SMH3187-1</strain>
    </source>
</reference>
<dbReference type="PANTHER" id="PTHR31212:SF5">
    <property type="entry name" value="ISOCHORISMATASE FAMILY PROTEIN FAMILY (AFU_ORTHOLOGUE AFUA_3G14500)"/>
    <property type="match status" value="1"/>
</dbReference>
<dbReference type="InterPro" id="IPR036380">
    <property type="entry name" value="Isochorismatase-like_sf"/>
</dbReference>
<protein>
    <recommendedName>
        <fullName evidence="3">Fe2OG dioxygenase domain-containing protein</fullName>
    </recommendedName>
</protein>
<feature type="domain" description="Fe2OG dioxygenase" evidence="3">
    <location>
        <begin position="542"/>
        <end position="672"/>
    </location>
</feature>
<dbReference type="InterPro" id="IPR005123">
    <property type="entry name" value="Oxoglu/Fe-dep_dioxygenase_dom"/>
</dbReference>
<feature type="region of interest" description="Disordered" evidence="2">
    <location>
        <begin position="588"/>
        <end position="624"/>
    </location>
</feature>
<feature type="compositionally biased region" description="Basic and acidic residues" evidence="2">
    <location>
        <begin position="386"/>
        <end position="397"/>
    </location>
</feature>
<evidence type="ECO:0000256" key="2">
    <source>
        <dbReference type="SAM" id="MobiDB-lite"/>
    </source>
</evidence>
<dbReference type="SUPFAM" id="SSF52499">
    <property type="entry name" value="Isochorismatase-like hydrolases"/>
    <property type="match status" value="1"/>
</dbReference>
<comment type="caution">
    <text evidence="4">The sequence shown here is derived from an EMBL/GenBank/DDBJ whole genome shotgun (WGS) entry which is preliminary data.</text>
</comment>
<evidence type="ECO:0000256" key="1">
    <source>
        <dbReference type="ARBA" id="ARBA00006336"/>
    </source>
</evidence>
<feature type="compositionally biased region" description="Polar residues" evidence="2">
    <location>
        <begin position="439"/>
        <end position="449"/>
    </location>
</feature>
<dbReference type="InterPro" id="IPR037151">
    <property type="entry name" value="AlkB-like_sf"/>
</dbReference>
<feature type="compositionally biased region" description="Basic and acidic residues" evidence="2">
    <location>
        <begin position="105"/>
        <end position="115"/>
    </location>
</feature>
<dbReference type="Pfam" id="PF00857">
    <property type="entry name" value="Isochorismatase"/>
    <property type="match status" value="1"/>
</dbReference>
<dbReference type="InterPro" id="IPR027450">
    <property type="entry name" value="AlkB-like"/>
</dbReference>
<feature type="compositionally biased region" description="Acidic residues" evidence="2">
    <location>
        <begin position="332"/>
        <end position="342"/>
    </location>
</feature>
<name>A0AA40F4Z5_9PEZI</name>
<proteinExistence type="inferred from homology"/>
<feature type="compositionally biased region" description="Low complexity" evidence="2">
    <location>
        <begin position="350"/>
        <end position="364"/>
    </location>
</feature>
<feature type="compositionally biased region" description="Polar residues" evidence="2">
    <location>
        <begin position="406"/>
        <end position="418"/>
    </location>
</feature>
<feature type="region of interest" description="Disordered" evidence="2">
    <location>
        <begin position="246"/>
        <end position="453"/>
    </location>
</feature>
<feature type="compositionally biased region" description="Low complexity" evidence="2">
    <location>
        <begin position="595"/>
        <end position="614"/>
    </location>
</feature>
<dbReference type="PROSITE" id="PS51471">
    <property type="entry name" value="FE2OG_OXY"/>
    <property type="match status" value="1"/>
</dbReference>
<evidence type="ECO:0000259" key="3">
    <source>
        <dbReference type="PROSITE" id="PS51471"/>
    </source>
</evidence>
<dbReference type="InterPro" id="IPR032854">
    <property type="entry name" value="ALKBH3"/>
</dbReference>
<accession>A0AA40F4Z5</accession>
<dbReference type="InterPro" id="IPR000868">
    <property type="entry name" value="Isochorismatase-like_dom"/>
</dbReference>
<evidence type="ECO:0000313" key="4">
    <source>
        <dbReference type="EMBL" id="KAK0751358.1"/>
    </source>
</evidence>
<dbReference type="Gene3D" id="2.60.120.590">
    <property type="entry name" value="Alpha-ketoglutarate-dependent dioxygenase AlkB-like"/>
    <property type="match status" value="1"/>
</dbReference>
<dbReference type="CDD" id="cd00431">
    <property type="entry name" value="cysteine_hydrolases"/>
    <property type="match status" value="1"/>
</dbReference>
<dbReference type="Proteomes" id="UP001172155">
    <property type="component" value="Unassembled WGS sequence"/>
</dbReference>
<sequence>MAPMFPISAAALPSVPTRKALVVLDLQRDFVCADGALPVTEPEGFVSRTLELVKAFRNAGAGDVIWVRTEFERNRPLDPEDDKILVSDLPIRRTAGGARRPPSRSSDKAPERDSEAFLTVSPGSNEQLCVRKGTPGAELAPEVKEAVVAGRDIVFTKTDYSAFAPGQPQLVQMLRGRFVTKMYLCGALTNVSIYATALDAGMHGYEMTLVEDCCGFRREIRHLNAIKQLAHITGCGAMKSPDIIGTLQPPKTEQTSPVATGLSPVLSHMTLGPSSSSPTTTPALPQTSSHTIQATTPPGNTSKANDDSKSGASTSTLAPLGPHTNDTVIEPDSQEEESDDSLELSGRFKALLASAAPAPPTTSTKRPDTQPRKMAMPRQRQSSRSPETEPPGKHTAEKATTLIKAVSSNPSTEGVSSTSDRDPSKSDTKVPSPEPKPTTMAQAPPSTVSEPMCAGDTTIITNVLLPALAEVAFERLLHEVSWATMSHLGGEVPRRIAVQGAVDDEGNMPVYRHPADESPPLLPFTPTVLAIKAAAEKHLGHPLNHVLIQHYRSGNDYISEHSDKTLDVSPSSFIANVSLGAERTMLFRTKRPPKDTTTTPKDTTTPPKDTTTPTNIPRDIQRAPLPHNSLCRMGLRTNARYLHAIRPDKRADRDKTPAQLGPRISLTFRRIATFLDASQSLIWGQGAVAKTRAAARPVVNGQTPDAVRLLHAFGAENNSSDFDWTAHYGGGFDVLHMGAPKRFCACAGDSVASAGVGIALAEMGIGCARGSVEGGRVRFEDNDPGRTTVEGEGTVLRYLDAVYGAGRRYDQMPAAEVARRFGLLQGALDLAGGWRAALGGDKSVLAMVAGKGVVEWEGHARRVAAERDGEAVYIAGGTQASPADFALWPVLHDMVRECGEGVLDVNGEEGYLRRYYQAFGERGSVKKVLGLGPREPEAKTEAKAE</sequence>